<reference evidence="2" key="1">
    <citation type="journal article" date="2019" name="Int. J. Syst. Evol. Microbiol.">
        <title>The Global Catalogue of Microorganisms (GCM) 10K type strain sequencing project: providing services to taxonomists for standard genome sequencing and annotation.</title>
        <authorList>
            <consortium name="The Broad Institute Genomics Platform"/>
            <consortium name="The Broad Institute Genome Sequencing Center for Infectious Disease"/>
            <person name="Wu L."/>
            <person name="Ma J."/>
        </authorList>
    </citation>
    <scope>NUCLEOTIDE SEQUENCE [LARGE SCALE GENOMIC DNA]</scope>
    <source>
        <strain evidence="2">KCTC 52438</strain>
    </source>
</reference>
<gene>
    <name evidence="1" type="ORF">ACFOEK_14750</name>
</gene>
<dbReference type="EMBL" id="JBHRSZ010000006">
    <property type="protein sequence ID" value="MFC3152292.1"/>
    <property type="molecule type" value="Genomic_DNA"/>
</dbReference>
<keyword evidence="2" id="KW-1185">Reference proteome</keyword>
<evidence type="ECO:0000313" key="1">
    <source>
        <dbReference type="EMBL" id="MFC3152292.1"/>
    </source>
</evidence>
<name>A0ABV7HLR4_9GAMM</name>
<dbReference type="Proteomes" id="UP001595476">
    <property type="component" value="Unassembled WGS sequence"/>
</dbReference>
<evidence type="ECO:0000313" key="2">
    <source>
        <dbReference type="Proteomes" id="UP001595476"/>
    </source>
</evidence>
<proteinExistence type="predicted"/>
<dbReference type="RefSeq" id="WP_386722219.1">
    <property type="nucleotide sequence ID" value="NZ_JBHRSZ010000006.1"/>
</dbReference>
<protein>
    <submittedName>
        <fullName evidence="1">Uncharacterized protein</fullName>
    </submittedName>
</protein>
<organism evidence="1 2">
    <name type="scientific">Litoribrevibacter euphylliae</name>
    <dbReference type="NCBI Taxonomy" id="1834034"/>
    <lineage>
        <taxon>Bacteria</taxon>
        <taxon>Pseudomonadati</taxon>
        <taxon>Pseudomonadota</taxon>
        <taxon>Gammaproteobacteria</taxon>
        <taxon>Oceanospirillales</taxon>
        <taxon>Oceanospirillaceae</taxon>
        <taxon>Litoribrevibacter</taxon>
    </lineage>
</organism>
<comment type="caution">
    <text evidence="1">The sequence shown here is derived from an EMBL/GenBank/DDBJ whole genome shotgun (WGS) entry which is preliminary data.</text>
</comment>
<sequence>MRNILTIFLLIFSAQVLSEELKCGQTNVSIEKTGQWENTRYQVIAQLKDRKTELWLNSIDHLSSQCVLGSKNRDKILIKAHCGGSGCSEHTYTIIDAQTLMVELVPVQGRSNLIQAEEIIGRAIK</sequence>
<accession>A0ABV7HLR4</accession>